<evidence type="ECO:0000313" key="2">
    <source>
        <dbReference type="Proteomes" id="UP000001631"/>
    </source>
</evidence>
<dbReference type="AlphaFoldDB" id="C0NG96"/>
<accession>C0NG96</accession>
<proteinExistence type="predicted"/>
<dbReference type="RefSeq" id="XP_045290747.1">
    <property type="nucleotide sequence ID" value="XM_045428961.1"/>
</dbReference>
<sequence>MRCPLLDIDGYPLSRKLGFPMTWCEIDRDLKFWCWGSWQPLSEPGPCPLVLDPVQVRYCLNSQLGVSDARLPNARQSDQSLPCGELETDDKASPYFLDPTRLCWGSFGPWDLPSYGTIHQSRDQNNHRTF</sequence>
<evidence type="ECO:0000313" key="1">
    <source>
        <dbReference type="EMBL" id="EEH10267.1"/>
    </source>
</evidence>
<dbReference type="HOGENOM" id="CLU_1937516_0_0_1"/>
<dbReference type="Proteomes" id="UP000001631">
    <property type="component" value="Unassembled WGS sequence"/>
</dbReference>
<dbReference type="EMBL" id="GG663364">
    <property type="protein sequence ID" value="EEH10267.1"/>
    <property type="molecule type" value="Genomic_DNA"/>
</dbReference>
<protein>
    <submittedName>
        <fullName evidence="1">Uncharacterized protein</fullName>
    </submittedName>
</protein>
<keyword evidence="2" id="KW-1185">Reference proteome</keyword>
<reference evidence="1" key="1">
    <citation type="submission" date="2009-02" db="EMBL/GenBank/DDBJ databases">
        <title>The Genome Sequence of Ajellomyces capsulatus strain G186AR.</title>
        <authorList>
            <consortium name="The Broad Institute Genome Sequencing Platform"/>
            <person name="Champion M."/>
            <person name="Cuomo C."/>
            <person name="Ma L.-J."/>
            <person name="Henn M.R."/>
            <person name="Sil A."/>
            <person name="Goldman B."/>
            <person name="Young S.K."/>
            <person name="Kodira C.D."/>
            <person name="Zeng Q."/>
            <person name="Koehrsen M."/>
            <person name="Alvarado L."/>
            <person name="Berlin A."/>
            <person name="Borenstein D."/>
            <person name="Chen Z."/>
            <person name="Engels R."/>
            <person name="Freedman E."/>
            <person name="Gellesch M."/>
            <person name="Goldberg J."/>
            <person name="Griggs A."/>
            <person name="Gujja S."/>
            <person name="Heiman D."/>
            <person name="Hepburn T."/>
            <person name="Howarth C."/>
            <person name="Jen D."/>
            <person name="Larson L."/>
            <person name="Lewis B."/>
            <person name="Mehta T."/>
            <person name="Park D."/>
            <person name="Pearson M."/>
            <person name="Roberts A."/>
            <person name="Saif S."/>
            <person name="Shea T."/>
            <person name="Shenoy N."/>
            <person name="Sisk P."/>
            <person name="Stolte C."/>
            <person name="Sykes S."/>
            <person name="Walk T."/>
            <person name="White J."/>
            <person name="Yandava C."/>
            <person name="Klein B."/>
            <person name="McEwen J.G."/>
            <person name="Puccia R."/>
            <person name="Goldman G.H."/>
            <person name="Felipe M.S."/>
            <person name="Nino-Vega G."/>
            <person name="San-Blas G."/>
            <person name="Taylor J."/>
            <person name="Mendoza L."/>
            <person name="Galagan J."/>
            <person name="Nusbaum C."/>
            <person name="Birren B."/>
        </authorList>
    </citation>
    <scope>NUCLEOTIDE SEQUENCE</scope>
    <source>
        <strain evidence="1">G186AR</strain>
    </source>
</reference>
<organism evidence="1 2">
    <name type="scientific">Ajellomyces capsulatus (strain G186AR / H82 / ATCC MYA-2454 / RMSCC 2432)</name>
    <name type="common">Darling's disease fungus</name>
    <name type="synonym">Histoplasma capsulatum</name>
    <dbReference type="NCBI Taxonomy" id="447093"/>
    <lineage>
        <taxon>Eukaryota</taxon>
        <taxon>Fungi</taxon>
        <taxon>Dikarya</taxon>
        <taxon>Ascomycota</taxon>
        <taxon>Pezizomycotina</taxon>
        <taxon>Eurotiomycetes</taxon>
        <taxon>Eurotiomycetidae</taxon>
        <taxon>Onygenales</taxon>
        <taxon>Ajellomycetaceae</taxon>
        <taxon>Histoplasma</taxon>
    </lineage>
</organism>
<dbReference type="GeneID" id="69034928"/>
<dbReference type="InParanoid" id="C0NG96"/>
<gene>
    <name evidence="1" type="ORF">HCBG_01912</name>
</gene>
<name>C0NG96_AJECG</name>